<name>A0A6A4KBG1_9ERIC</name>
<organism evidence="5">
    <name type="scientific">Rhododendron williamsianum</name>
    <dbReference type="NCBI Taxonomy" id="262921"/>
    <lineage>
        <taxon>Eukaryota</taxon>
        <taxon>Viridiplantae</taxon>
        <taxon>Streptophyta</taxon>
        <taxon>Embryophyta</taxon>
        <taxon>Tracheophyta</taxon>
        <taxon>Spermatophyta</taxon>
        <taxon>Magnoliopsida</taxon>
        <taxon>eudicotyledons</taxon>
        <taxon>Gunneridae</taxon>
        <taxon>Pentapetalae</taxon>
        <taxon>asterids</taxon>
        <taxon>Ericales</taxon>
        <taxon>Ericaceae</taxon>
        <taxon>Ericoideae</taxon>
        <taxon>Rhodoreae</taxon>
        <taxon>Rhododendron</taxon>
    </lineage>
</organism>
<gene>
    <name evidence="5" type="ORF">C3L33_22343</name>
</gene>
<reference evidence="5" key="1">
    <citation type="journal article" date="2019" name="Genome Biol. Evol.">
        <title>The Rhododendron genome and chromosomal organization provide insight into shared whole-genome duplications across the heath family (Ericaceae).</title>
        <authorList>
            <person name="Soza V.L."/>
            <person name="Lindsley D."/>
            <person name="Waalkes A."/>
            <person name="Ramage E."/>
            <person name="Patwardhan R.P."/>
            <person name="Burton J.N."/>
            <person name="Adey A."/>
            <person name="Kumar A."/>
            <person name="Qiu R."/>
            <person name="Shendure J."/>
            <person name="Hall B."/>
        </authorList>
    </citation>
    <scope>NUCLEOTIDE SEQUENCE</scope>
    <source>
        <strain evidence="5">RSF 1966-606</strain>
    </source>
</reference>
<comment type="caution">
    <text evidence="5">The sequence shown here is derived from an EMBL/GenBank/DDBJ whole genome shotgun (WGS) entry which is preliminary data.</text>
</comment>
<dbReference type="AlphaFoldDB" id="A0A6A4KBG1"/>
<keyword evidence="2" id="KW-0812">Transmembrane</keyword>
<dbReference type="PANTHER" id="PTHR12665">
    <property type="entry name" value="ORMDL PROTEINS"/>
    <property type="match status" value="1"/>
</dbReference>
<evidence type="ECO:0000256" key="2">
    <source>
        <dbReference type="ARBA" id="ARBA00022692"/>
    </source>
</evidence>
<dbReference type="Pfam" id="PF04061">
    <property type="entry name" value="ORMDL"/>
    <property type="match status" value="1"/>
</dbReference>
<accession>A0A6A4KBG1</accession>
<proteinExistence type="predicted"/>
<dbReference type="GO" id="GO:0005789">
    <property type="term" value="C:endoplasmic reticulum membrane"/>
    <property type="evidence" value="ECO:0007669"/>
    <property type="project" value="InterPro"/>
</dbReference>
<dbReference type="OrthoDB" id="1932233at2759"/>
<dbReference type="InterPro" id="IPR007203">
    <property type="entry name" value="ORMDL"/>
</dbReference>
<evidence type="ECO:0000256" key="4">
    <source>
        <dbReference type="ARBA" id="ARBA00023136"/>
    </source>
</evidence>
<evidence type="ECO:0000256" key="1">
    <source>
        <dbReference type="ARBA" id="ARBA00004141"/>
    </source>
</evidence>
<keyword evidence="4" id="KW-0472">Membrane</keyword>
<keyword evidence="3" id="KW-1133">Transmembrane helix</keyword>
<evidence type="ECO:0000256" key="3">
    <source>
        <dbReference type="ARBA" id="ARBA00022989"/>
    </source>
</evidence>
<sequence>MIDDSALSAVTGVEVHARGNDWYLIASHTTDYENPMLFFNTLAVMVLVIAKFPHMHKVRIFGINGDLCFCLLLERRFEIQKRRSNHSHCWRPNSFTAADLLRHPFPSPSPSASKLSCLTLQTSSLLAAILDHRCCLVRPSCRLPFFLFFVSVFLSDRPLSKFTVLASFSPPPFVLSSHLPSPSFAVTDRHSHISAVLVSLLLSPLTGHQSVFSFVIVSGSLPCFEELPIPLSTSRLDEKNPLAPQMGFNP</sequence>
<evidence type="ECO:0000313" key="5">
    <source>
        <dbReference type="EMBL" id="KAE9445763.1"/>
    </source>
</evidence>
<feature type="non-terminal residue" evidence="5">
    <location>
        <position position="1"/>
    </location>
</feature>
<dbReference type="EMBL" id="QEFC01004010">
    <property type="protein sequence ID" value="KAE9445763.1"/>
    <property type="molecule type" value="Genomic_DNA"/>
</dbReference>
<comment type="subcellular location">
    <subcellularLocation>
        <location evidence="1">Membrane</location>
        <topology evidence="1">Multi-pass membrane protein</topology>
    </subcellularLocation>
</comment>
<protein>
    <submittedName>
        <fullName evidence="5">Uncharacterized protein</fullName>
    </submittedName>
</protein>